<evidence type="ECO:0000256" key="6">
    <source>
        <dbReference type="SAM" id="Phobius"/>
    </source>
</evidence>
<accession>A0A7Y0L5G6</accession>
<feature type="transmembrane region" description="Helical" evidence="6">
    <location>
        <begin position="412"/>
        <end position="432"/>
    </location>
</feature>
<keyword evidence="2" id="KW-0813">Transport</keyword>
<feature type="transmembrane region" description="Helical" evidence="6">
    <location>
        <begin position="91"/>
        <end position="111"/>
    </location>
</feature>
<dbReference type="InterPro" id="IPR020846">
    <property type="entry name" value="MFS_dom"/>
</dbReference>
<reference evidence="8 9" key="1">
    <citation type="submission" date="2020-04" db="EMBL/GenBank/DDBJ databases">
        <authorList>
            <person name="Zhang R."/>
            <person name="Schippers A."/>
        </authorList>
    </citation>
    <scope>NUCLEOTIDE SEQUENCE [LARGE SCALE GENOMIC DNA]</scope>
    <source>
        <strain evidence="8 9">DSM 109850</strain>
    </source>
</reference>
<dbReference type="InterPro" id="IPR005829">
    <property type="entry name" value="Sugar_transporter_CS"/>
</dbReference>
<dbReference type="InterPro" id="IPR005828">
    <property type="entry name" value="MFS_sugar_transport-like"/>
</dbReference>
<evidence type="ECO:0000313" key="9">
    <source>
        <dbReference type="Proteomes" id="UP000533476"/>
    </source>
</evidence>
<feature type="transmembrane region" description="Helical" evidence="6">
    <location>
        <begin position="323"/>
        <end position="342"/>
    </location>
</feature>
<keyword evidence="3 6" id="KW-0812">Transmembrane</keyword>
<feature type="transmembrane region" description="Helical" evidence="6">
    <location>
        <begin position="389"/>
        <end position="406"/>
    </location>
</feature>
<evidence type="ECO:0000256" key="4">
    <source>
        <dbReference type="ARBA" id="ARBA00022989"/>
    </source>
</evidence>
<comment type="caution">
    <text evidence="8">The sequence shown here is derived from an EMBL/GenBank/DDBJ whole genome shotgun (WGS) entry which is preliminary data.</text>
</comment>
<evidence type="ECO:0000256" key="1">
    <source>
        <dbReference type="ARBA" id="ARBA00004651"/>
    </source>
</evidence>
<feature type="transmembrane region" description="Helical" evidence="6">
    <location>
        <begin position="260"/>
        <end position="277"/>
    </location>
</feature>
<dbReference type="Gene3D" id="1.20.1250.20">
    <property type="entry name" value="MFS general substrate transporter like domains"/>
    <property type="match status" value="1"/>
</dbReference>
<keyword evidence="4 6" id="KW-1133">Transmembrane helix</keyword>
<evidence type="ECO:0000259" key="7">
    <source>
        <dbReference type="PROSITE" id="PS50850"/>
    </source>
</evidence>
<feature type="transmembrane region" description="Helical" evidence="6">
    <location>
        <begin position="150"/>
        <end position="172"/>
    </location>
</feature>
<dbReference type="RefSeq" id="WP_169101028.1">
    <property type="nucleotide sequence ID" value="NZ_JABBVZ010000058.1"/>
</dbReference>
<dbReference type="SUPFAM" id="SSF103473">
    <property type="entry name" value="MFS general substrate transporter"/>
    <property type="match status" value="1"/>
</dbReference>
<dbReference type="GO" id="GO:0046943">
    <property type="term" value="F:carboxylic acid transmembrane transporter activity"/>
    <property type="evidence" value="ECO:0007669"/>
    <property type="project" value="TreeGrafter"/>
</dbReference>
<evidence type="ECO:0000256" key="5">
    <source>
        <dbReference type="ARBA" id="ARBA00023136"/>
    </source>
</evidence>
<feature type="transmembrane region" description="Helical" evidence="6">
    <location>
        <begin position="184"/>
        <end position="203"/>
    </location>
</feature>
<feature type="transmembrane region" description="Helical" evidence="6">
    <location>
        <begin position="117"/>
        <end position="138"/>
    </location>
</feature>
<dbReference type="PROSITE" id="PS50850">
    <property type="entry name" value="MFS"/>
    <property type="match status" value="1"/>
</dbReference>
<feature type="transmembrane region" description="Helical" evidence="6">
    <location>
        <begin position="289"/>
        <end position="311"/>
    </location>
</feature>
<dbReference type="GO" id="GO:0005886">
    <property type="term" value="C:plasma membrane"/>
    <property type="evidence" value="ECO:0007669"/>
    <property type="project" value="UniProtKB-SubCell"/>
</dbReference>
<dbReference type="PANTHER" id="PTHR23508:SF10">
    <property type="entry name" value="CARBOXYLIC ACID TRANSPORTER PROTEIN HOMOLOG"/>
    <property type="match status" value="1"/>
</dbReference>
<feature type="domain" description="Major facilitator superfamily (MFS) profile" evidence="7">
    <location>
        <begin position="26"/>
        <end position="437"/>
    </location>
</feature>
<evidence type="ECO:0000313" key="8">
    <source>
        <dbReference type="EMBL" id="NMP23601.1"/>
    </source>
</evidence>
<dbReference type="CDD" id="cd17316">
    <property type="entry name" value="MFS_SV2_like"/>
    <property type="match status" value="1"/>
</dbReference>
<feature type="transmembrane region" description="Helical" evidence="6">
    <location>
        <begin position="24"/>
        <end position="51"/>
    </location>
</feature>
<gene>
    <name evidence="8" type="ORF">HIJ39_14745</name>
</gene>
<proteinExistence type="predicted"/>
<protein>
    <submittedName>
        <fullName evidence="8">MFS transporter</fullName>
    </submittedName>
</protein>
<dbReference type="EMBL" id="JABBVZ010000058">
    <property type="protein sequence ID" value="NMP23601.1"/>
    <property type="molecule type" value="Genomic_DNA"/>
</dbReference>
<dbReference type="PROSITE" id="PS00216">
    <property type="entry name" value="SUGAR_TRANSPORT_1"/>
    <property type="match status" value="1"/>
</dbReference>
<evidence type="ECO:0000256" key="2">
    <source>
        <dbReference type="ARBA" id="ARBA00022448"/>
    </source>
</evidence>
<dbReference type="AlphaFoldDB" id="A0A7Y0L5G6"/>
<dbReference type="Proteomes" id="UP000533476">
    <property type="component" value="Unassembled WGS sequence"/>
</dbReference>
<feature type="transmembrane region" description="Helical" evidence="6">
    <location>
        <begin position="348"/>
        <end position="369"/>
    </location>
</feature>
<evidence type="ECO:0000256" key="3">
    <source>
        <dbReference type="ARBA" id="ARBA00022692"/>
    </source>
</evidence>
<keyword evidence="9" id="KW-1185">Reference proteome</keyword>
<dbReference type="InterPro" id="IPR036259">
    <property type="entry name" value="MFS_trans_sf"/>
</dbReference>
<sequence>MHKNPKGAVLRVERKIWGITRSQAFWLLLAALAWFIESYDIGLMSVVLLPFKQLFHLTGSNTGILVASATVGIVIGVVPSGYLADRLGRKRLLVASLIVYSVLTFLTGFAPGWQAVAVLRFLAGLGLGAMFPLPYTLLAELSPKRVRGRVAGILDAFLSIGYFAAPLVGGWIMATSGLTTGWRVLFFLGGGGLIYAGVLALFMPESPRWLKAHGRELDAARVLARMGPEAREEVAALEVDTTPRRPFVVVWSRPYARRTLMLWLAFPSILFVFYGIMNFMPTILTKEHLTGPAVLEFAALIMAASIPGKFFEAWLVERVGRKAVLISFTLIAAAAALLFPTVRSDVGIVGIGMVLAFFGVSVDPAIKIFSAEQYPTAIRGTGVGLTEGVGRLLGGALAPYIMALMLSSSGIGGSFVFIAAVALVGALSVAILGRETQGRVLEERVQTAPAARAL</sequence>
<dbReference type="PROSITE" id="PS00217">
    <property type="entry name" value="SUGAR_TRANSPORT_2"/>
    <property type="match status" value="1"/>
</dbReference>
<organism evidence="8 9">
    <name type="scientific">Sulfobacillus harzensis</name>
    <dbReference type="NCBI Taxonomy" id="2729629"/>
    <lineage>
        <taxon>Bacteria</taxon>
        <taxon>Bacillati</taxon>
        <taxon>Bacillota</taxon>
        <taxon>Clostridia</taxon>
        <taxon>Eubacteriales</taxon>
        <taxon>Clostridiales Family XVII. Incertae Sedis</taxon>
        <taxon>Sulfobacillus</taxon>
    </lineage>
</organism>
<keyword evidence="5 6" id="KW-0472">Membrane</keyword>
<feature type="transmembrane region" description="Helical" evidence="6">
    <location>
        <begin position="63"/>
        <end position="84"/>
    </location>
</feature>
<dbReference type="Pfam" id="PF00083">
    <property type="entry name" value="Sugar_tr"/>
    <property type="match status" value="1"/>
</dbReference>
<name>A0A7Y0L5G6_9FIRM</name>
<dbReference type="PANTHER" id="PTHR23508">
    <property type="entry name" value="CARBOXYLIC ACID TRANSPORTER PROTEIN HOMOLOG"/>
    <property type="match status" value="1"/>
</dbReference>
<comment type="subcellular location">
    <subcellularLocation>
        <location evidence="1">Cell membrane</location>
        <topology evidence="1">Multi-pass membrane protein</topology>
    </subcellularLocation>
</comment>